<sequence length="198" mass="20634">MPLALTGFFTGLALILPIGAQNAFLLRTGLTRRHVTLVTVICMVSDSLLIAAGVAGVGALVSSTPGLVTVVTWLGAAYLVAFGVRSLLAARASSGLVAANEGARGAMAMVWTTMAICWLNPHAYLDILMLGSIANAHGAEGKWLFGIGAIVASVFWFAVLGYGAQLLGRYAHNRRLWQMIDVAIGVLMIGLGVRLALG</sequence>
<organism evidence="7 8">
    <name type="scientific">Dermatophilus congolensis</name>
    <dbReference type="NCBI Taxonomy" id="1863"/>
    <lineage>
        <taxon>Bacteria</taxon>
        <taxon>Bacillati</taxon>
        <taxon>Actinomycetota</taxon>
        <taxon>Actinomycetes</taxon>
        <taxon>Micrococcales</taxon>
        <taxon>Dermatophilaceae</taxon>
        <taxon>Dermatophilus</taxon>
    </lineage>
</organism>
<dbReference type="GO" id="GO:0015171">
    <property type="term" value="F:amino acid transmembrane transporter activity"/>
    <property type="evidence" value="ECO:0007669"/>
    <property type="project" value="TreeGrafter"/>
</dbReference>
<dbReference type="EMBL" id="LT906453">
    <property type="protein sequence ID" value="SNV20097.1"/>
    <property type="molecule type" value="Genomic_DNA"/>
</dbReference>
<evidence type="ECO:0000256" key="6">
    <source>
        <dbReference type="SAM" id="Phobius"/>
    </source>
</evidence>
<gene>
    <name evidence="7" type="primary">argO</name>
    <name evidence="7" type="ORF">SAMEA4475696_00914</name>
</gene>
<dbReference type="OrthoDB" id="5638726at2"/>
<feature type="transmembrane region" description="Helical" evidence="6">
    <location>
        <begin position="108"/>
        <end position="131"/>
    </location>
</feature>
<keyword evidence="8" id="KW-1185">Reference proteome</keyword>
<reference evidence="7 8" key="1">
    <citation type="submission" date="2017-06" db="EMBL/GenBank/DDBJ databases">
        <authorList>
            <consortium name="Pathogen Informatics"/>
        </authorList>
    </citation>
    <scope>NUCLEOTIDE SEQUENCE [LARGE SCALE GENOMIC DNA]</scope>
    <source>
        <strain evidence="7 8">NCTC13039</strain>
    </source>
</reference>
<feature type="transmembrane region" description="Helical" evidence="6">
    <location>
        <begin position="176"/>
        <end position="197"/>
    </location>
</feature>
<keyword evidence="4 6" id="KW-1133">Transmembrane helix</keyword>
<feature type="transmembrane region" description="Helical" evidence="6">
    <location>
        <begin position="143"/>
        <end position="164"/>
    </location>
</feature>
<dbReference type="STRING" id="1121387.GCA_000429885_01173"/>
<keyword evidence="2" id="KW-1003">Cell membrane</keyword>
<keyword evidence="3 6" id="KW-0812">Transmembrane</keyword>
<comment type="subcellular location">
    <subcellularLocation>
        <location evidence="1">Cell membrane</location>
        <topology evidence="1">Multi-pass membrane protein</topology>
    </subcellularLocation>
</comment>
<dbReference type="AlphaFoldDB" id="A0A239VDA2"/>
<dbReference type="GO" id="GO:0005886">
    <property type="term" value="C:plasma membrane"/>
    <property type="evidence" value="ECO:0007669"/>
    <property type="project" value="UniProtKB-SubCell"/>
</dbReference>
<proteinExistence type="predicted"/>
<evidence type="ECO:0000256" key="1">
    <source>
        <dbReference type="ARBA" id="ARBA00004651"/>
    </source>
</evidence>
<dbReference type="Proteomes" id="UP000242637">
    <property type="component" value="Chromosome 1"/>
</dbReference>
<dbReference type="PANTHER" id="PTHR30086">
    <property type="entry name" value="ARGININE EXPORTER PROTEIN ARGO"/>
    <property type="match status" value="1"/>
</dbReference>
<dbReference type="GeneID" id="63459163"/>
<evidence type="ECO:0000313" key="7">
    <source>
        <dbReference type="EMBL" id="SNV20097.1"/>
    </source>
</evidence>
<evidence type="ECO:0000256" key="4">
    <source>
        <dbReference type="ARBA" id="ARBA00022989"/>
    </source>
</evidence>
<dbReference type="Pfam" id="PF01810">
    <property type="entry name" value="LysE"/>
    <property type="match status" value="1"/>
</dbReference>
<keyword evidence="5 6" id="KW-0472">Membrane</keyword>
<dbReference type="InterPro" id="IPR001123">
    <property type="entry name" value="LeuE-type"/>
</dbReference>
<dbReference type="PANTHER" id="PTHR30086:SF20">
    <property type="entry name" value="ARGININE EXPORTER PROTEIN ARGO-RELATED"/>
    <property type="match status" value="1"/>
</dbReference>
<evidence type="ECO:0000256" key="5">
    <source>
        <dbReference type="ARBA" id="ARBA00023136"/>
    </source>
</evidence>
<feature type="transmembrane region" description="Helical" evidence="6">
    <location>
        <begin position="36"/>
        <end position="60"/>
    </location>
</feature>
<accession>A0A239VDA2</accession>
<evidence type="ECO:0000256" key="2">
    <source>
        <dbReference type="ARBA" id="ARBA00022475"/>
    </source>
</evidence>
<feature type="transmembrane region" description="Helical" evidence="6">
    <location>
        <begin position="67"/>
        <end position="88"/>
    </location>
</feature>
<dbReference type="KEGG" id="dco:SAMEA4475696_0914"/>
<evidence type="ECO:0000313" key="8">
    <source>
        <dbReference type="Proteomes" id="UP000242637"/>
    </source>
</evidence>
<evidence type="ECO:0000256" key="3">
    <source>
        <dbReference type="ARBA" id="ARBA00022692"/>
    </source>
</evidence>
<protein>
    <submittedName>
        <fullName evidence="7">Arginine exporter protein ArgO</fullName>
    </submittedName>
</protein>
<dbReference type="RefSeq" id="WP_028327123.1">
    <property type="nucleotide sequence ID" value="NZ_JAAFNI010000001.1"/>
</dbReference>
<name>A0A239VDA2_9MICO</name>